<proteinExistence type="inferred from homology"/>
<feature type="transmembrane region" description="Helical" evidence="9">
    <location>
        <begin position="79"/>
        <end position="98"/>
    </location>
</feature>
<keyword evidence="7" id="KW-0862">Zinc</keyword>
<feature type="region of interest" description="Disordered" evidence="8">
    <location>
        <begin position="622"/>
        <end position="643"/>
    </location>
</feature>
<dbReference type="GO" id="GO:0016567">
    <property type="term" value="P:protein ubiquitination"/>
    <property type="evidence" value="ECO:0007669"/>
    <property type="project" value="UniProtKB-UniPathway"/>
</dbReference>
<evidence type="ECO:0000256" key="3">
    <source>
        <dbReference type="ARBA" id="ARBA00022723"/>
    </source>
</evidence>
<dbReference type="InterPro" id="IPR031127">
    <property type="entry name" value="E3_UB_ligase_RBR"/>
</dbReference>
<keyword evidence="6" id="KW-0833">Ubl conjugation pathway</keyword>
<dbReference type="EMBL" id="OIVN01003979">
    <property type="protein sequence ID" value="SPD14693.1"/>
    <property type="molecule type" value="Genomic_DNA"/>
</dbReference>
<feature type="transmembrane region" description="Helical" evidence="9">
    <location>
        <begin position="110"/>
        <end position="132"/>
    </location>
</feature>
<dbReference type="PROSITE" id="PS51873">
    <property type="entry name" value="TRIAD"/>
    <property type="match status" value="1"/>
</dbReference>
<keyword evidence="9" id="KW-0472">Membrane</keyword>
<evidence type="ECO:0000256" key="4">
    <source>
        <dbReference type="ARBA" id="ARBA00022737"/>
    </source>
</evidence>
<protein>
    <recommendedName>
        <fullName evidence="10">RING-type domain-containing protein</fullName>
    </recommendedName>
</protein>
<evidence type="ECO:0000256" key="1">
    <source>
        <dbReference type="ARBA" id="ARBA00005884"/>
    </source>
</evidence>
<evidence type="ECO:0000256" key="5">
    <source>
        <dbReference type="ARBA" id="ARBA00022771"/>
    </source>
</evidence>
<evidence type="ECO:0000256" key="6">
    <source>
        <dbReference type="ARBA" id="ARBA00022786"/>
    </source>
</evidence>
<evidence type="ECO:0000313" key="11">
    <source>
        <dbReference type="EMBL" id="SPD14693.1"/>
    </source>
</evidence>
<dbReference type="CDD" id="cd22583">
    <property type="entry name" value="Rcat_RBR_ARI7-like"/>
    <property type="match status" value="1"/>
</dbReference>
<keyword evidence="2" id="KW-0808">Transferase</keyword>
<feature type="transmembrane region" description="Helical" evidence="9">
    <location>
        <begin position="293"/>
        <end position="315"/>
    </location>
</feature>
<keyword evidence="9" id="KW-0812">Transmembrane</keyword>
<keyword evidence="3" id="KW-0479">Metal-binding</keyword>
<dbReference type="PANTHER" id="PTHR11685">
    <property type="entry name" value="RBR FAMILY RING FINGER AND IBR DOMAIN-CONTAINING"/>
    <property type="match status" value="1"/>
</dbReference>
<name>A0A2N9HSK1_FAGSY</name>
<dbReference type="Pfam" id="PF22191">
    <property type="entry name" value="IBR_1"/>
    <property type="match status" value="1"/>
</dbReference>
<accession>A0A2N9HSK1</accession>
<dbReference type="GO" id="GO:0004842">
    <property type="term" value="F:ubiquitin-protein transferase activity"/>
    <property type="evidence" value="ECO:0007669"/>
    <property type="project" value="InterPro"/>
</dbReference>
<evidence type="ECO:0000256" key="9">
    <source>
        <dbReference type="SAM" id="Phobius"/>
    </source>
</evidence>
<gene>
    <name evidence="11" type="ORF">FSB_LOCUS42575</name>
</gene>
<keyword evidence="9" id="KW-1133">Transmembrane helix</keyword>
<reference evidence="11" key="1">
    <citation type="submission" date="2018-02" db="EMBL/GenBank/DDBJ databases">
        <authorList>
            <person name="Cohen D.B."/>
            <person name="Kent A.D."/>
        </authorList>
    </citation>
    <scope>NUCLEOTIDE SEQUENCE</scope>
</reference>
<organism evidence="11">
    <name type="scientific">Fagus sylvatica</name>
    <name type="common">Beechnut</name>
    <dbReference type="NCBI Taxonomy" id="28930"/>
    <lineage>
        <taxon>Eukaryota</taxon>
        <taxon>Viridiplantae</taxon>
        <taxon>Streptophyta</taxon>
        <taxon>Embryophyta</taxon>
        <taxon>Tracheophyta</taxon>
        <taxon>Spermatophyta</taxon>
        <taxon>Magnoliopsida</taxon>
        <taxon>eudicotyledons</taxon>
        <taxon>Gunneridae</taxon>
        <taxon>Pentapetalae</taxon>
        <taxon>rosids</taxon>
        <taxon>fabids</taxon>
        <taxon>Fagales</taxon>
        <taxon>Fagaceae</taxon>
        <taxon>Fagus</taxon>
    </lineage>
</organism>
<dbReference type="UniPathway" id="UPA00143"/>
<dbReference type="FunFam" id="1.20.120.1750:FF:000005">
    <property type="entry name" value="RBR-type E3 ubiquitin transferase"/>
    <property type="match status" value="1"/>
</dbReference>
<sequence length="690" mass="78307">MGSIEVNGIRYDDETEIKDQVVGFYSSLYSETEHWRPDVDVLPFATIGEEAQRVMECRFDKDEILQVLKICKVIILMDILWLSCSIVGGWSKMIFWVSSMRMFKKVEEEGLIKGFQVGVVGMGGLSISHLLFADDTILFCDVELEKDGVPPCWLEEVVSVQGWQNHSDQKLERLQMNFLWGGIVEEPKLHLVGWDIVCSPIKYGGLGVQNLVNFNEALLECVGLMVVVSGGVFWWAGIALLNMWQVGAGNRVRLWYDHWCGDLPRRQPLILFSCAKMVGWNGIPNGVQLQAVIMLWTLLLVVEAMMLLAAAHLAFVGMGTTCSAFSTALLKWQCTEEAHRPVDCGTVAKWILKNSAESENMNWILANSKPCPKCKRPIEKNQGCMHITCTPPCKFEFCWLCLGAWSDHGERTGGFYACNRYETAKQEGVYDEAEKRREMAKNSLERYTHYYERWATNQSSRQKALADLQQMQTVHLEKLSDIQCQPESQLKFITDAWLQIVECRRVLKWTYAYGYYLPEPEHAKRQFFEYLQGEAESGLERLHQCAEKELQVYLNAEGPSKDFNEFRTKLAGLTRLEILELFPLLIVLYFNGNSVTRNYFENLVRALENGLSDVDSHGACSRTVSSKSLGGGSSKGRGGRAKGTPVNLMSVRSLKHLDAEISVLFLWLVGCDSELARWNVIESFPLLTHL</sequence>
<evidence type="ECO:0000256" key="2">
    <source>
        <dbReference type="ARBA" id="ARBA00022679"/>
    </source>
</evidence>
<evidence type="ECO:0000259" key="10">
    <source>
        <dbReference type="PROSITE" id="PS51873"/>
    </source>
</evidence>
<feature type="domain" description="RING-type" evidence="10">
    <location>
        <begin position="332"/>
        <end position="422"/>
    </location>
</feature>
<feature type="transmembrane region" description="Helical" evidence="9">
    <location>
        <begin position="222"/>
        <end position="244"/>
    </location>
</feature>
<keyword evidence="5" id="KW-0863">Zinc-finger</keyword>
<dbReference type="Gene3D" id="1.20.120.1750">
    <property type="match status" value="1"/>
</dbReference>
<comment type="similarity">
    <text evidence="1">Belongs to the RBR family. Ariadne subfamily.</text>
</comment>
<dbReference type="SUPFAM" id="SSF57850">
    <property type="entry name" value="RING/U-box"/>
    <property type="match status" value="1"/>
</dbReference>
<evidence type="ECO:0000256" key="8">
    <source>
        <dbReference type="SAM" id="MobiDB-lite"/>
    </source>
</evidence>
<dbReference type="AlphaFoldDB" id="A0A2N9HSK1"/>
<evidence type="ECO:0000256" key="7">
    <source>
        <dbReference type="ARBA" id="ARBA00022833"/>
    </source>
</evidence>
<dbReference type="GO" id="GO:0008270">
    <property type="term" value="F:zinc ion binding"/>
    <property type="evidence" value="ECO:0007669"/>
    <property type="project" value="UniProtKB-KW"/>
</dbReference>
<dbReference type="InterPro" id="IPR044066">
    <property type="entry name" value="TRIAD_supradom"/>
</dbReference>
<keyword evidence="4" id="KW-0677">Repeat</keyword>